<sequence>MALTGKIISFQIGKPQLRVFSGLQLDTAMDKKMVKSSLVTKKEIKGDGIGNRKSHGGPDRVICFYPYEHYAMWEELWGRKLPVPAFGENITVAGMKEKQVYIGDIFKIGECLVQITQGRIPCATISYFNGEPDFLKKVIETSFTGYFARVLEEGTLNNSDSIELVQRMQDRVSVLYGNEVYFHGKDGLEGLDKLLGVTELADVWKSKAEQRRDSLSSM</sequence>
<dbReference type="InterPro" id="IPR005163">
    <property type="entry name" value="Tri_helical_YiiM-like"/>
</dbReference>
<evidence type="ECO:0000259" key="1">
    <source>
        <dbReference type="PROSITE" id="PS51340"/>
    </source>
</evidence>
<protein>
    <submittedName>
        <fullName evidence="2">MOSC domain-containing protein</fullName>
    </submittedName>
</protein>
<reference evidence="2 3" key="1">
    <citation type="submission" date="2018-12" db="EMBL/GenBank/DDBJ databases">
        <title>Bacillus chawlae sp. nov., Bacillus glennii sp. nov., and Bacillus saganii sp. nov. Isolated from the Vehicle Assembly Building at Kennedy Space Center where the Viking Spacecraft were Assembled.</title>
        <authorList>
            <person name="Seuylemezian A."/>
            <person name="Vaishampayan P."/>
        </authorList>
    </citation>
    <scope>NUCLEOTIDE SEQUENCE [LARGE SCALE GENOMIC DNA]</scope>
    <source>
        <strain evidence="2 3">L5</strain>
    </source>
</reference>
<dbReference type="PROSITE" id="PS51340">
    <property type="entry name" value="MOSC"/>
    <property type="match status" value="1"/>
</dbReference>
<dbReference type="EMBL" id="RYZZ01000001">
    <property type="protein sequence ID" value="RUQ32543.1"/>
    <property type="molecule type" value="Genomic_DNA"/>
</dbReference>
<evidence type="ECO:0000313" key="2">
    <source>
        <dbReference type="EMBL" id="RUQ32543.1"/>
    </source>
</evidence>
<dbReference type="PANTHER" id="PTHR30212:SF2">
    <property type="entry name" value="PROTEIN YIIM"/>
    <property type="match status" value="1"/>
</dbReference>
<dbReference type="PANTHER" id="PTHR30212">
    <property type="entry name" value="PROTEIN YIIM"/>
    <property type="match status" value="1"/>
</dbReference>
<dbReference type="GO" id="GO:0030170">
    <property type="term" value="F:pyridoxal phosphate binding"/>
    <property type="evidence" value="ECO:0007669"/>
    <property type="project" value="InterPro"/>
</dbReference>
<dbReference type="GO" id="GO:0030151">
    <property type="term" value="F:molybdenum ion binding"/>
    <property type="evidence" value="ECO:0007669"/>
    <property type="project" value="InterPro"/>
</dbReference>
<organism evidence="2 3">
    <name type="scientific">Peribacillus cavernae</name>
    <dbReference type="NCBI Taxonomy" id="1674310"/>
    <lineage>
        <taxon>Bacteria</taxon>
        <taxon>Bacillati</taxon>
        <taxon>Bacillota</taxon>
        <taxon>Bacilli</taxon>
        <taxon>Bacillales</taxon>
        <taxon>Bacillaceae</taxon>
        <taxon>Peribacillus</taxon>
    </lineage>
</organism>
<accession>A0A433HW51</accession>
<keyword evidence="3" id="KW-1185">Reference proteome</keyword>
<dbReference type="Proteomes" id="UP000267430">
    <property type="component" value="Unassembled WGS sequence"/>
</dbReference>
<dbReference type="SUPFAM" id="SSF50800">
    <property type="entry name" value="PK beta-barrel domain-like"/>
    <property type="match status" value="1"/>
</dbReference>
<dbReference type="AlphaFoldDB" id="A0A433HW51"/>
<proteinExistence type="predicted"/>
<dbReference type="Gene3D" id="2.40.33.20">
    <property type="entry name" value="PK beta-barrel domain-like"/>
    <property type="match status" value="1"/>
</dbReference>
<comment type="caution">
    <text evidence="2">The sequence shown here is derived from an EMBL/GenBank/DDBJ whole genome shotgun (WGS) entry which is preliminary data.</text>
</comment>
<feature type="domain" description="MOSC" evidence="1">
    <location>
        <begin position="31"/>
        <end position="165"/>
    </location>
</feature>
<dbReference type="RefSeq" id="WP_126862834.1">
    <property type="nucleotide sequence ID" value="NZ_JAUSTX010000002.1"/>
</dbReference>
<gene>
    <name evidence="2" type="ORF">ELQ35_00110</name>
</gene>
<dbReference type="InterPro" id="IPR011037">
    <property type="entry name" value="Pyrv_Knase-like_insert_dom_sf"/>
</dbReference>
<evidence type="ECO:0000313" key="3">
    <source>
        <dbReference type="Proteomes" id="UP000267430"/>
    </source>
</evidence>
<dbReference type="GO" id="GO:0003824">
    <property type="term" value="F:catalytic activity"/>
    <property type="evidence" value="ECO:0007669"/>
    <property type="project" value="InterPro"/>
</dbReference>
<dbReference type="Pfam" id="PF03473">
    <property type="entry name" value="MOSC"/>
    <property type="match status" value="1"/>
</dbReference>
<dbReference type="Pfam" id="PF03475">
    <property type="entry name" value="YiiM_3-alpha"/>
    <property type="match status" value="1"/>
</dbReference>
<dbReference type="InterPro" id="IPR052353">
    <property type="entry name" value="Benzoxazolinone_Detox_Enz"/>
</dbReference>
<dbReference type="OrthoDB" id="9786134at2"/>
<name>A0A433HW51_9BACI</name>
<dbReference type="InterPro" id="IPR005302">
    <property type="entry name" value="MoCF_Sase_C"/>
</dbReference>